<evidence type="ECO:0000313" key="2">
    <source>
        <dbReference type="Proteomes" id="UP000234681"/>
    </source>
</evidence>
<evidence type="ECO:0000313" key="1">
    <source>
        <dbReference type="EMBL" id="EDM08978.1"/>
    </source>
</evidence>
<name>A6IW94_RAT</name>
<gene>
    <name evidence="1" type="ORF">rCG_43283</name>
</gene>
<dbReference type="EMBL" id="CH473970">
    <property type="protein sequence ID" value="EDM08978.1"/>
    <property type="molecule type" value="Genomic_DNA"/>
</dbReference>
<organism evidence="1 2">
    <name type="scientific">Rattus norvegicus</name>
    <name type="common">Rat</name>
    <dbReference type="NCBI Taxonomy" id="10116"/>
    <lineage>
        <taxon>Eukaryota</taxon>
        <taxon>Metazoa</taxon>
        <taxon>Chordata</taxon>
        <taxon>Craniata</taxon>
        <taxon>Vertebrata</taxon>
        <taxon>Euteleostomi</taxon>
        <taxon>Mammalia</taxon>
        <taxon>Eutheria</taxon>
        <taxon>Euarchontoglires</taxon>
        <taxon>Glires</taxon>
        <taxon>Rodentia</taxon>
        <taxon>Myomorpha</taxon>
        <taxon>Muroidea</taxon>
        <taxon>Muridae</taxon>
        <taxon>Murinae</taxon>
        <taxon>Rattus</taxon>
    </lineage>
</organism>
<protein>
    <submittedName>
        <fullName evidence="1">RCG43283</fullName>
    </submittedName>
</protein>
<reference evidence="1 2" key="1">
    <citation type="submission" date="2005-09" db="EMBL/GenBank/DDBJ databases">
        <authorList>
            <person name="Mural R.J."/>
            <person name="Li P.W."/>
            <person name="Adams M.D."/>
            <person name="Amanatides P.G."/>
            <person name="Baden-Tillson H."/>
            <person name="Barnstead M."/>
            <person name="Chin S.H."/>
            <person name="Dew I."/>
            <person name="Evans C.A."/>
            <person name="Ferriera S."/>
            <person name="Flanigan M."/>
            <person name="Fosler C."/>
            <person name="Glodek A."/>
            <person name="Gu Z."/>
            <person name="Holt R.A."/>
            <person name="Jennings D."/>
            <person name="Kraft C.L."/>
            <person name="Lu F."/>
            <person name="Nguyen T."/>
            <person name="Nusskern D.R."/>
            <person name="Pfannkoch C.M."/>
            <person name="Sitter C."/>
            <person name="Sutton G.G."/>
            <person name="Venter J.C."/>
            <person name="Wang Z."/>
            <person name="Woodage T."/>
            <person name="Zheng X.H."/>
            <person name="Zhong F."/>
        </authorList>
    </citation>
    <scope>NUCLEOTIDE SEQUENCE [LARGE SCALE GENOMIC DNA]</scope>
    <source>
        <strain>BN</strain>
        <strain evidence="2">Sprague-Dawley</strain>
    </source>
</reference>
<accession>A6IW94</accession>
<dbReference type="AlphaFoldDB" id="A6IW94"/>
<dbReference type="Proteomes" id="UP000234681">
    <property type="component" value="Chromosome 16"/>
</dbReference>
<proteinExistence type="predicted"/>
<sequence>MKTLHLLLLISGLLSVFVLAVTLVQFMSGSNVYQK</sequence>